<feature type="binding site" evidence="12">
    <location>
        <position position="133"/>
    </location>
    <ligand>
        <name>substrate</name>
    </ligand>
</feature>
<evidence type="ECO:0000259" key="14">
    <source>
        <dbReference type="Pfam" id="PF01557"/>
    </source>
</evidence>
<dbReference type="Gene3D" id="2.30.30.230">
    <property type="entry name" value="Fumarylacetoacetase, N-terminal domain"/>
    <property type="match status" value="1"/>
</dbReference>
<evidence type="ECO:0000256" key="13">
    <source>
        <dbReference type="PIRSR" id="PIRSR605959-3"/>
    </source>
</evidence>
<feature type="binding site" evidence="13">
    <location>
        <position position="238"/>
    </location>
    <ligand>
        <name>Mg(2+)</name>
        <dbReference type="ChEBI" id="CHEBI:18420"/>
    </ligand>
</feature>
<keyword evidence="8 13" id="KW-0460">Magnesium</keyword>
<dbReference type="EMBL" id="JACCCU010000001">
    <property type="protein sequence ID" value="NYF89261.1"/>
    <property type="molecule type" value="Genomic_DNA"/>
</dbReference>
<feature type="binding site" evidence="13">
    <location>
        <position position="206"/>
    </location>
    <ligand>
        <name>Ca(2+)</name>
        <dbReference type="ChEBI" id="CHEBI:29108"/>
    </ligand>
</feature>
<keyword evidence="7 13" id="KW-0106">Calcium</keyword>
<dbReference type="InterPro" id="IPR036663">
    <property type="entry name" value="Fumarylacetoacetase_C_sf"/>
</dbReference>
<dbReference type="SUPFAM" id="SSF63433">
    <property type="entry name" value="Fumarylacetoacetate hydrolase, FAH, N-terminal domain"/>
    <property type="match status" value="1"/>
</dbReference>
<sequence>MAKQSIAAHKSWLPDANHPTTDFPLTHLPYGAFSIEDQQHLCVAIGTHLLDLHACATSDLLPPNLTEACQSPTLNLLMSQGSQSWALLRKTLTTLLHADAKPDRKEKAEAALHSIAGTTFQKPVHIPNYTDFYASIHHATRVGQLFRPDQPLLPNYKHIPIGYHGRASSILISGEPIVRPTGQTRPSAEELQPNFLPTSKLDYELELALYIGQPSTQGHPVPISAAADHLFGLSLLNDWSARDIQSWEYQPLGPFLAKNFATTISPWVTPMAALEPFRVPAAPRPATDPKPLPYLHSAIDQKRGNLNALLEVSILTKRMKANKLQPFVLSESNPRDLYWTPAQLIAHHTSNGCNLQVGDILATGTISGPAETSAGCLLELTRNGAKPLLLPTGETRTFLEDGDEIILRGSCTSLGHPRIGLGECRATILPARTAV</sequence>
<dbReference type="Pfam" id="PF09298">
    <property type="entry name" value="FAA_hydrolase_N"/>
    <property type="match status" value="1"/>
</dbReference>
<keyword evidence="5 13" id="KW-0479">Metal-binding</keyword>
<dbReference type="NCBIfam" id="TIGR01266">
    <property type="entry name" value="fum_ac_acetase"/>
    <property type="match status" value="1"/>
</dbReference>
<feature type="domain" description="Fumarylacetoacetase-like C-terminal" evidence="14">
    <location>
        <begin position="130"/>
        <end position="428"/>
    </location>
</feature>
<organism evidence="16 17">
    <name type="scientific">Tunturiibacter lichenicola</name>
    <dbReference type="NCBI Taxonomy" id="2051959"/>
    <lineage>
        <taxon>Bacteria</taxon>
        <taxon>Pseudomonadati</taxon>
        <taxon>Acidobacteriota</taxon>
        <taxon>Terriglobia</taxon>
        <taxon>Terriglobales</taxon>
        <taxon>Acidobacteriaceae</taxon>
        <taxon>Tunturiibacter</taxon>
    </lineage>
</organism>
<dbReference type="InterPro" id="IPR005959">
    <property type="entry name" value="Fumarylacetoacetase"/>
</dbReference>
<evidence type="ECO:0000256" key="7">
    <source>
        <dbReference type="ARBA" id="ARBA00022837"/>
    </source>
</evidence>
<keyword evidence="10" id="KW-0585">Phenylalanine catabolism</keyword>
<dbReference type="GO" id="GO:0046872">
    <property type="term" value="F:metal ion binding"/>
    <property type="evidence" value="ECO:0007669"/>
    <property type="project" value="UniProtKB-KW"/>
</dbReference>
<proteinExistence type="predicted"/>
<feature type="binding site" evidence="12">
    <location>
        <position position="245"/>
    </location>
    <ligand>
        <name>substrate</name>
    </ligand>
</feature>
<feature type="binding site" evidence="12">
    <location>
        <position position="365"/>
    </location>
    <ligand>
        <name>substrate</name>
    </ligand>
</feature>
<feature type="domain" description="Fumarylacetoacetase N-terminal" evidence="15">
    <location>
        <begin position="27"/>
        <end position="117"/>
    </location>
</feature>
<comment type="cofactor">
    <cofactor evidence="2 13">
        <name>Mg(2+)</name>
        <dbReference type="ChEBI" id="CHEBI:18420"/>
    </cofactor>
</comment>
<evidence type="ECO:0000256" key="11">
    <source>
        <dbReference type="PIRSR" id="PIRSR605959-1"/>
    </source>
</evidence>
<dbReference type="GO" id="GO:1902000">
    <property type="term" value="P:homogentisate catabolic process"/>
    <property type="evidence" value="ECO:0007669"/>
    <property type="project" value="TreeGrafter"/>
</dbReference>
<name>A0A852VDA3_9BACT</name>
<evidence type="ECO:0000256" key="12">
    <source>
        <dbReference type="PIRSR" id="PIRSR605959-2"/>
    </source>
</evidence>
<reference evidence="16 17" key="1">
    <citation type="submission" date="2020-07" db="EMBL/GenBank/DDBJ databases">
        <title>Genomic Encyclopedia of Type Strains, Phase IV (KMG-V): Genome sequencing to study the core and pangenomes of soil and plant-associated prokaryotes.</title>
        <authorList>
            <person name="Whitman W."/>
        </authorList>
    </citation>
    <scope>NUCLEOTIDE SEQUENCE [LARGE SCALE GENOMIC DNA]</scope>
    <source>
        <strain evidence="16 17">M8UP22</strain>
    </source>
</reference>
<comment type="cofactor">
    <cofactor evidence="1 13">
        <name>Ca(2+)</name>
        <dbReference type="ChEBI" id="CHEBI:29108"/>
    </cofactor>
</comment>
<dbReference type="GO" id="GO:0006559">
    <property type="term" value="P:L-phenylalanine catabolic process"/>
    <property type="evidence" value="ECO:0007669"/>
    <property type="project" value="UniProtKB-UniPathway"/>
</dbReference>
<evidence type="ECO:0000313" key="16">
    <source>
        <dbReference type="EMBL" id="NYF89261.1"/>
    </source>
</evidence>
<feature type="active site" description="Proton acceptor" evidence="11">
    <location>
        <position position="138"/>
    </location>
</feature>
<dbReference type="GO" id="GO:0006572">
    <property type="term" value="P:L-tyrosine catabolic process"/>
    <property type="evidence" value="ECO:0007669"/>
    <property type="project" value="UniProtKB-KW"/>
</dbReference>
<feature type="binding site" evidence="13">
    <location>
        <position position="131"/>
    </location>
    <ligand>
        <name>Ca(2+)</name>
        <dbReference type="ChEBI" id="CHEBI:29108"/>
    </ligand>
</feature>
<protein>
    <recommendedName>
        <fullName evidence="4">fumarylacetoacetase</fullName>
        <ecNumber evidence="4">3.7.1.2</ecNumber>
    </recommendedName>
</protein>
<evidence type="ECO:0000256" key="3">
    <source>
        <dbReference type="ARBA" id="ARBA00004782"/>
    </source>
</evidence>
<evidence type="ECO:0000256" key="5">
    <source>
        <dbReference type="ARBA" id="ARBA00022723"/>
    </source>
</evidence>
<dbReference type="InterPro" id="IPR011234">
    <property type="entry name" value="Fumarylacetoacetase-like_C"/>
</dbReference>
<accession>A0A852VDA3</accession>
<evidence type="ECO:0000256" key="6">
    <source>
        <dbReference type="ARBA" id="ARBA00022801"/>
    </source>
</evidence>
<feature type="binding site" evidence="13">
    <location>
        <position position="238"/>
    </location>
    <ligand>
        <name>Ca(2+)</name>
        <dbReference type="ChEBI" id="CHEBI:29108"/>
    </ligand>
</feature>
<evidence type="ECO:0000256" key="4">
    <source>
        <dbReference type="ARBA" id="ARBA00012094"/>
    </source>
</evidence>
<dbReference type="PANTHER" id="PTHR43069:SF2">
    <property type="entry name" value="FUMARYLACETOACETASE"/>
    <property type="match status" value="1"/>
</dbReference>
<dbReference type="GO" id="GO:0004334">
    <property type="term" value="F:fumarylacetoacetase activity"/>
    <property type="evidence" value="ECO:0007669"/>
    <property type="project" value="UniProtKB-EC"/>
</dbReference>
<keyword evidence="9" id="KW-0828">Tyrosine catabolism</keyword>
<dbReference type="Gene3D" id="3.90.850.10">
    <property type="entry name" value="Fumarylacetoacetase-like, C-terminal domain"/>
    <property type="match status" value="1"/>
</dbReference>
<feature type="binding site" evidence="13">
    <location>
        <position position="258"/>
    </location>
    <ligand>
        <name>Mg(2+)</name>
        <dbReference type="ChEBI" id="CHEBI:18420"/>
    </ligand>
</feature>
<dbReference type="Pfam" id="PF01557">
    <property type="entry name" value="FAA_hydrolase"/>
    <property type="match status" value="1"/>
</dbReference>
<dbReference type="EC" id="3.7.1.2" evidence="4"/>
<gene>
    <name evidence="16" type="ORF">HDF08_001328</name>
</gene>
<dbReference type="SUPFAM" id="SSF56529">
    <property type="entry name" value="FAH"/>
    <property type="match status" value="1"/>
</dbReference>
<dbReference type="InterPro" id="IPR015377">
    <property type="entry name" value="Fumarylacetoacetase_N"/>
</dbReference>
<dbReference type="Proteomes" id="UP000564385">
    <property type="component" value="Unassembled WGS sequence"/>
</dbReference>
<keyword evidence="6 16" id="KW-0378">Hydrolase</keyword>
<dbReference type="InterPro" id="IPR036462">
    <property type="entry name" value="Fumarylacetoacetase_N_sf"/>
</dbReference>
<feature type="binding site" evidence="13">
    <location>
        <position position="204"/>
    </location>
    <ligand>
        <name>Ca(2+)</name>
        <dbReference type="ChEBI" id="CHEBI:29108"/>
    </ligand>
</feature>
<comment type="caution">
    <text evidence="16">The sequence shown here is derived from an EMBL/GenBank/DDBJ whole genome shotgun (WGS) entry which is preliminary data.</text>
</comment>
<evidence type="ECO:0000259" key="15">
    <source>
        <dbReference type="Pfam" id="PF09298"/>
    </source>
</evidence>
<dbReference type="AlphaFoldDB" id="A0A852VDA3"/>
<feature type="binding site" evidence="13">
    <location>
        <position position="262"/>
    </location>
    <ligand>
        <name>Mg(2+)</name>
        <dbReference type="ChEBI" id="CHEBI:18420"/>
    </ligand>
</feature>
<evidence type="ECO:0000256" key="2">
    <source>
        <dbReference type="ARBA" id="ARBA00001946"/>
    </source>
</evidence>
<feature type="binding site" evidence="12">
    <location>
        <position position="249"/>
    </location>
    <ligand>
        <name>substrate</name>
    </ligand>
</feature>
<dbReference type="PANTHER" id="PTHR43069">
    <property type="entry name" value="FUMARYLACETOACETASE"/>
    <property type="match status" value="1"/>
</dbReference>
<evidence type="ECO:0000313" key="17">
    <source>
        <dbReference type="Proteomes" id="UP000564385"/>
    </source>
</evidence>
<dbReference type="UniPathway" id="UPA00139">
    <property type="reaction ID" value="UER00341"/>
</dbReference>
<evidence type="ECO:0000256" key="8">
    <source>
        <dbReference type="ARBA" id="ARBA00022842"/>
    </source>
</evidence>
<evidence type="ECO:0000256" key="10">
    <source>
        <dbReference type="ARBA" id="ARBA00023232"/>
    </source>
</evidence>
<comment type="pathway">
    <text evidence="3">Amino-acid degradation; L-phenylalanine degradation; acetoacetate and fumarate from L-phenylalanine: step 6/6.</text>
</comment>
<evidence type="ECO:0000256" key="9">
    <source>
        <dbReference type="ARBA" id="ARBA00022878"/>
    </source>
</evidence>
<evidence type="ECO:0000256" key="1">
    <source>
        <dbReference type="ARBA" id="ARBA00001913"/>
    </source>
</evidence>
<feature type="binding site" evidence="12">
    <location>
        <position position="147"/>
    </location>
    <ligand>
        <name>substrate</name>
    </ligand>
</feature>